<evidence type="ECO:0000313" key="3">
    <source>
        <dbReference type="Proteomes" id="UP001595773"/>
    </source>
</evidence>
<proteinExistence type="predicted"/>
<organism evidence="2 3">
    <name type="scientific">Arthrobacter cryoconiti</name>
    <dbReference type="NCBI Taxonomy" id="748907"/>
    <lineage>
        <taxon>Bacteria</taxon>
        <taxon>Bacillati</taxon>
        <taxon>Actinomycetota</taxon>
        <taxon>Actinomycetes</taxon>
        <taxon>Micrococcales</taxon>
        <taxon>Micrococcaceae</taxon>
        <taxon>Arthrobacter</taxon>
    </lineage>
</organism>
<dbReference type="SUPFAM" id="SSF56112">
    <property type="entry name" value="Protein kinase-like (PK-like)"/>
    <property type="match status" value="1"/>
</dbReference>
<dbReference type="EMBL" id="JBHSCQ010000020">
    <property type="protein sequence ID" value="MFC4266483.1"/>
    <property type="molecule type" value="Genomic_DNA"/>
</dbReference>
<dbReference type="PROSITE" id="PS50096">
    <property type="entry name" value="IQ"/>
    <property type="match status" value="1"/>
</dbReference>
<dbReference type="Proteomes" id="UP001595773">
    <property type="component" value="Unassembled WGS sequence"/>
</dbReference>
<feature type="domain" description="Aminoglycoside phosphotransferase" evidence="1">
    <location>
        <begin position="105"/>
        <end position="166"/>
    </location>
</feature>
<gene>
    <name evidence="2" type="ORF">ACFOW9_12805</name>
</gene>
<comment type="caution">
    <text evidence="2">The sequence shown here is derived from an EMBL/GenBank/DDBJ whole genome shotgun (WGS) entry which is preliminary data.</text>
</comment>
<sequence>MDDQEIPLEGGNATDGVVRIGATVRKPWTANSPAVFEFMNAVRNAGVDVPATLGRDGQGRQIIEFVPGCLAMNGPLLTLPELMRVGALVRSIHDAAALFMPREPIIAAMLLPAPEEELICHNDLAPWNLMVGDRWLFIDWDAAGPSTRLWDLAYAAQAFTLNDPTQNVELASLRLAAFVRGYRADNDLRERLPATMTRRTQAMYDLLATAHLSGSEPWGTMYAQGHGDHWRAAAKYVKRNQNLWAEALSFAGEAISPH</sequence>
<dbReference type="InterPro" id="IPR011009">
    <property type="entry name" value="Kinase-like_dom_sf"/>
</dbReference>
<keyword evidence="3" id="KW-1185">Reference proteome</keyword>
<dbReference type="InterPro" id="IPR002575">
    <property type="entry name" value="Aminoglycoside_PTrfase"/>
</dbReference>
<reference evidence="3" key="1">
    <citation type="journal article" date="2019" name="Int. J. Syst. Evol. Microbiol.">
        <title>The Global Catalogue of Microorganisms (GCM) 10K type strain sequencing project: providing services to taxonomists for standard genome sequencing and annotation.</title>
        <authorList>
            <consortium name="The Broad Institute Genomics Platform"/>
            <consortium name="The Broad Institute Genome Sequencing Center for Infectious Disease"/>
            <person name="Wu L."/>
            <person name="Ma J."/>
        </authorList>
    </citation>
    <scope>NUCLEOTIDE SEQUENCE [LARGE SCALE GENOMIC DNA]</scope>
    <source>
        <strain evidence="3">CGMCC 1.10698</strain>
    </source>
</reference>
<dbReference type="Gene3D" id="3.90.1200.10">
    <property type="match status" value="1"/>
</dbReference>
<accession>A0ABV8R3E6</accession>
<evidence type="ECO:0000259" key="1">
    <source>
        <dbReference type="Pfam" id="PF01636"/>
    </source>
</evidence>
<name>A0ABV8R3E6_9MICC</name>
<protein>
    <submittedName>
        <fullName evidence="2">Phosphotransferase</fullName>
    </submittedName>
</protein>
<evidence type="ECO:0000313" key="2">
    <source>
        <dbReference type="EMBL" id="MFC4266483.1"/>
    </source>
</evidence>
<dbReference type="RefSeq" id="WP_230066841.1">
    <property type="nucleotide sequence ID" value="NZ_BAABLL010000008.1"/>
</dbReference>
<dbReference type="Pfam" id="PF01636">
    <property type="entry name" value="APH"/>
    <property type="match status" value="1"/>
</dbReference>